<evidence type="ECO:0000256" key="6">
    <source>
        <dbReference type="RuleBase" id="RU003560"/>
    </source>
</evidence>
<name>A0A2A2MC20_9GAMM</name>
<comment type="caution">
    <text evidence="7">The sequence shown here is derived from an EMBL/GenBank/DDBJ whole genome shotgun (WGS) entry which is preliminary data.</text>
</comment>
<dbReference type="OrthoDB" id="9801052at2"/>
<dbReference type="Proteomes" id="UP000218796">
    <property type="component" value="Unassembled WGS sequence"/>
</dbReference>
<dbReference type="FunFam" id="3.40.640.10:FF:000004">
    <property type="entry name" value="Acetylornithine aminotransferase"/>
    <property type="match status" value="1"/>
</dbReference>
<comment type="cofactor">
    <cofactor evidence="1">
        <name>pyridoxal 5'-phosphate</name>
        <dbReference type="ChEBI" id="CHEBI:597326"/>
    </cofactor>
</comment>
<protein>
    <submittedName>
        <fullName evidence="7">Aspartate aminotransferase family protein</fullName>
    </submittedName>
</protein>
<dbReference type="RefSeq" id="WP_039187982.1">
    <property type="nucleotide sequence ID" value="NZ_CAUFSP010000005.1"/>
</dbReference>
<dbReference type="Pfam" id="PF00202">
    <property type="entry name" value="Aminotran_3"/>
    <property type="match status" value="1"/>
</dbReference>
<dbReference type="InterPro" id="IPR005814">
    <property type="entry name" value="Aminotrans_3"/>
</dbReference>
<dbReference type="InterPro" id="IPR015421">
    <property type="entry name" value="PyrdxlP-dep_Trfase_major"/>
</dbReference>
<dbReference type="GO" id="GO:0008483">
    <property type="term" value="F:transaminase activity"/>
    <property type="evidence" value="ECO:0007669"/>
    <property type="project" value="UniProtKB-KW"/>
</dbReference>
<dbReference type="PIRSF" id="PIRSF000521">
    <property type="entry name" value="Transaminase_4ab_Lys_Orn"/>
    <property type="match status" value="1"/>
</dbReference>
<accession>A0A2A2MC20</accession>
<dbReference type="InterPro" id="IPR015424">
    <property type="entry name" value="PyrdxlP-dep_Trfase"/>
</dbReference>
<dbReference type="PANTHER" id="PTHR43552:SF1">
    <property type="entry name" value="DIAMINOBUTYRATE--2-OXOGLUTARATE AMINOTRANSFERASE"/>
    <property type="match status" value="1"/>
</dbReference>
<organism evidence="7 8">
    <name type="scientific">Hafnia paralvei</name>
    <dbReference type="NCBI Taxonomy" id="546367"/>
    <lineage>
        <taxon>Bacteria</taxon>
        <taxon>Pseudomonadati</taxon>
        <taxon>Pseudomonadota</taxon>
        <taxon>Gammaproteobacteria</taxon>
        <taxon>Enterobacterales</taxon>
        <taxon>Hafniaceae</taxon>
        <taxon>Hafnia</taxon>
    </lineage>
</organism>
<dbReference type="SUPFAM" id="SSF53383">
    <property type="entry name" value="PLP-dependent transferases"/>
    <property type="match status" value="1"/>
</dbReference>
<proteinExistence type="inferred from homology"/>
<comment type="similarity">
    <text evidence="2 6">Belongs to the class-III pyridoxal-phosphate-dependent aminotransferase family.</text>
</comment>
<dbReference type="InterPro" id="IPR049704">
    <property type="entry name" value="Aminotrans_3_PPA_site"/>
</dbReference>
<gene>
    <name evidence="7" type="ORF">CJD50_13525</name>
</gene>
<dbReference type="GO" id="GO:0030170">
    <property type="term" value="F:pyridoxal phosphate binding"/>
    <property type="evidence" value="ECO:0007669"/>
    <property type="project" value="InterPro"/>
</dbReference>
<evidence type="ECO:0000256" key="3">
    <source>
        <dbReference type="ARBA" id="ARBA00022576"/>
    </source>
</evidence>
<dbReference type="Gene3D" id="3.90.1150.10">
    <property type="entry name" value="Aspartate Aminotransferase, domain 1"/>
    <property type="match status" value="1"/>
</dbReference>
<dbReference type="Gene3D" id="3.40.640.10">
    <property type="entry name" value="Type I PLP-dependent aspartate aminotransferase-like (Major domain)"/>
    <property type="match status" value="1"/>
</dbReference>
<dbReference type="NCBIfam" id="TIGR00709">
    <property type="entry name" value="dat"/>
    <property type="match status" value="1"/>
</dbReference>
<evidence type="ECO:0000256" key="5">
    <source>
        <dbReference type="ARBA" id="ARBA00022898"/>
    </source>
</evidence>
<sequence length="442" mass="47835">MAPFDHDLSRQFGIESNARTYSRTINCNIVRGQGSLLFDEQGHRYIDCLAGAGTLATGHNHPAIVSCLTSFLTSGQILHGLDMVTPAKRIFSEKVIAAFPEQWRNDLKIQFCGPTGADAAEAAIKLFKTATGRSNIIAFHGAYHGMTCGALSITGNLKVKDPIQNLMPGVHFLPYPYLFRSPYGVGDEETIDISLHHIRQTLVDPESGISKPAAMIVEAIQGEGGCIPAPLRWLKGLREICTELDIPLILDEVQSGIGRSGAMFAFELADIQPDAVLLSKAIGGGLPMSLLVYHQKYDRWAPGAHTGTFRGNQLAMIAGTATLEIIEREQILEQTKLKGAVLMHMLEGLKARHASIGDVRGTGLMVGIELVDVGGECDKFGRFPPNGDLATRVKRRCFEHGLIVETGGRHGAVVRLLPALTIETALLEEAVCILDQALGDER</sequence>
<keyword evidence="4 7" id="KW-0808">Transferase</keyword>
<dbReference type="PANTHER" id="PTHR43552">
    <property type="entry name" value="DIAMINOBUTYRATE--2-OXOGLUTARATE AMINOTRANSFERASE"/>
    <property type="match status" value="1"/>
</dbReference>
<dbReference type="InterPro" id="IPR015422">
    <property type="entry name" value="PyrdxlP-dep_Trfase_small"/>
</dbReference>
<dbReference type="EMBL" id="NQMS01000005">
    <property type="protein sequence ID" value="PAV96034.1"/>
    <property type="molecule type" value="Genomic_DNA"/>
</dbReference>
<evidence type="ECO:0000256" key="2">
    <source>
        <dbReference type="ARBA" id="ARBA00008954"/>
    </source>
</evidence>
<keyword evidence="8" id="KW-1185">Reference proteome</keyword>
<evidence type="ECO:0000256" key="1">
    <source>
        <dbReference type="ARBA" id="ARBA00001933"/>
    </source>
</evidence>
<keyword evidence="3 7" id="KW-0032">Aminotransferase</keyword>
<dbReference type="AlphaFoldDB" id="A0A2A2MC20"/>
<reference evidence="7 8" key="1">
    <citation type="submission" date="2017-08" db="EMBL/GenBank/DDBJ databases">
        <title>Draft Genome Sequence of Hafnia alvei CITHA-6 Isolated from Raw Bovine Milk.</title>
        <authorList>
            <person name="Culligan E.P."/>
            <person name="Mcsweeney A."/>
            <person name="O'Doherty C."/>
            <person name="Gleeson E."/>
            <person name="O'Riordan D."/>
            <person name="Sleator R.D."/>
        </authorList>
    </citation>
    <scope>NUCLEOTIDE SEQUENCE [LARGE SCALE GENOMIC DNA]</scope>
    <source>
        <strain evidence="7 8">CITHA-6</strain>
    </source>
</reference>
<evidence type="ECO:0000313" key="8">
    <source>
        <dbReference type="Proteomes" id="UP000218796"/>
    </source>
</evidence>
<dbReference type="InterPro" id="IPR004637">
    <property type="entry name" value="Dat"/>
</dbReference>
<dbReference type="CDD" id="cd00610">
    <property type="entry name" value="OAT_like"/>
    <property type="match status" value="1"/>
</dbReference>
<dbReference type="PROSITE" id="PS00600">
    <property type="entry name" value="AA_TRANSFER_CLASS_3"/>
    <property type="match status" value="1"/>
</dbReference>
<keyword evidence="5 6" id="KW-0663">Pyridoxal phosphate</keyword>
<evidence type="ECO:0000256" key="4">
    <source>
        <dbReference type="ARBA" id="ARBA00022679"/>
    </source>
</evidence>
<evidence type="ECO:0000313" key="7">
    <source>
        <dbReference type="EMBL" id="PAV96034.1"/>
    </source>
</evidence>